<dbReference type="Proteomes" id="UP001606210">
    <property type="component" value="Unassembled WGS sequence"/>
</dbReference>
<dbReference type="InterPro" id="IPR043129">
    <property type="entry name" value="ATPase_NBD"/>
</dbReference>
<sequence>MALLQISEPGASPDPHQRRIAVGIDLGTTHSLVAAVRHGVAECLPDEQGRVILPSAVRYLPEGRRQIGTDALAAQAEDPENTVVSVKRFMGRSLADVANREQLPYRFEDRPGMLAIATRDGVKSPVEVSAEILATLRFRAEDSFADDLFGAVITVPAYFDDAQRQATKDAAELAGLKVLRLINEPTAAAIAYGLDNASEGLYAVYDLGGGTFDISLLRLTRGVFEVVATGGDAALGGDDFDRVLADWALVGRVVESAHDKRAVLVAARAAKEALSDADSTELVAALDSGELRVTVTRKQFEELAQPLIAKTLSAVKRVLRDAKVKAADVAGTVMVGGSTRVPIVRRAVSELVGREVLTNLNPDEVVALGAAIQANQLAGNAADGEILLLDVIPLSLGLETMGGLTERVIERNSTIPVAKAQDFTTFKDGQTALAIHVVQGERELVSECRSLARFELRGIPPMVAGAARIRVSFQVDADGLLNVSAEELTSGVQTAITVKPSYGLGDDEIANMLKDGFNSAEGDMAARKLREAKVEAERMVLATRSALAADGDLLPATERDALEARLVMLAAMDGDADAIDDAVKALAEATEGFAAERMNRSIARALTGRNVSAL</sequence>
<dbReference type="PRINTS" id="PR00301">
    <property type="entry name" value="HEATSHOCK70"/>
</dbReference>
<evidence type="ECO:0000256" key="6">
    <source>
        <dbReference type="RuleBase" id="RU003322"/>
    </source>
</evidence>
<evidence type="ECO:0000313" key="7">
    <source>
        <dbReference type="EMBL" id="MFG6431318.1"/>
    </source>
</evidence>
<name>A0ABW7F7K6_9BURK</name>
<evidence type="ECO:0000256" key="1">
    <source>
        <dbReference type="ARBA" id="ARBA00007381"/>
    </source>
</evidence>
<dbReference type="InterPro" id="IPR018181">
    <property type="entry name" value="Heat_shock_70_CS"/>
</dbReference>
<dbReference type="InterPro" id="IPR029047">
    <property type="entry name" value="HSP70_peptide-bd_sf"/>
</dbReference>
<dbReference type="SUPFAM" id="SSF53067">
    <property type="entry name" value="Actin-like ATPase domain"/>
    <property type="match status" value="2"/>
</dbReference>
<dbReference type="InterPro" id="IPR029048">
    <property type="entry name" value="HSP70_C_sf"/>
</dbReference>
<dbReference type="EMBL" id="JBIGHV010000005">
    <property type="protein sequence ID" value="MFG6431318.1"/>
    <property type="molecule type" value="Genomic_DNA"/>
</dbReference>
<dbReference type="GO" id="GO:0016787">
    <property type="term" value="F:hydrolase activity"/>
    <property type="evidence" value="ECO:0007669"/>
    <property type="project" value="UniProtKB-KW"/>
</dbReference>
<dbReference type="NCBIfam" id="NF003520">
    <property type="entry name" value="PRK05183.1"/>
    <property type="match status" value="1"/>
</dbReference>
<reference evidence="7 8" key="1">
    <citation type="submission" date="2024-08" db="EMBL/GenBank/DDBJ databases">
        <authorList>
            <person name="Lu H."/>
        </authorList>
    </citation>
    <scope>NUCLEOTIDE SEQUENCE [LARGE SCALE GENOMIC DNA]</scope>
    <source>
        <strain evidence="7 8">LYH14W</strain>
    </source>
</reference>
<dbReference type="PANTHER" id="PTHR19375">
    <property type="entry name" value="HEAT SHOCK PROTEIN 70KDA"/>
    <property type="match status" value="1"/>
</dbReference>
<accession>A0ABW7F7K6</accession>
<comment type="caution">
    <text evidence="7">The sequence shown here is derived from an EMBL/GenBank/DDBJ whole genome shotgun (WGS) entry which is preliminary data.</text>
</comment>
<proteinExistence type="inferred from homology"/>
<dbReference type="Gene3D" id="3.90.640.10">
    <property type="entry name" value="Actin, Chain A, domain 4"/>
    <property type="match status" value="1"/>
</dbReference>
<dbReference type="SUPFAM" id="SSF100934">
    <property type="entry name" value="Heat shock protein 70kD (HSP70), C-terminal subdomain"/>
    <property type="match status" value="1"/>
</dbReference>
<evidence type="ECO:0000256" key="3">
    <source>
        <dbReference type="ARBA" id="ARBA00022840"/>
    </source>
</evidence>
<comment type="function">
    <text evidence="5">Chaperone involved in the maturation of iron-sulfur cluster-containing proteins. Has a low intrinsic ATPase activity which is markedly stimulated by HscB.</text>
</comment>
<dbReference type="NCBIfam" id="TIGR01991">
    <property type="entry name" value="HscA"/>
    <property type="match status" value="1"/>
</dbReference>
<dbReference type="InterPro" id="IPR010236">
    <property type="entry name" value="ISC_FeS_clus_asmbl_HscA"/>
</dbReference>
<dbReference type="RefSeq" id="WP_394480290.1">
    <property type="nucleotide sequence ID" value="NZ_JBIGHV010000005.1"/>
</dbReference>
<keyword evidence="2 5" id="KW-0547">Nucleotide-binding</keyword>
<evidence type="ECO:0000256" key="4">
    <source>
        <dbReference type="ARBA" id="ARBA00023186"/>
    </source>
</evidence>
<evidence type="ECO:0000256" key="2">
    <source>
        <dbReference type="ARBA" id="ARBA00022741"/>
    </source>
</evidence>
<comment type="similarity">
    <text evidence="1 5 6">Belongs to the heat shock protein 70 family.</text>
</comment>
<evidence type="ECO:0000313" key="8">
    <source>
        <dbReference type="Proteomes" id="UP001606210"/>
    </source>
</evidence>
<dbReference type="HAMAP" id="MF_00679">
    <property type="entry name" value="HscA"/>
    <property type="match status" value="1"/>
</dbReference>
<keyword evidence="7" id="KW-0378">Hydrolase</keyword>
<dbReference type="InterPro" id="IPR013126">
    <property type="entry name" value="Hsp_70_fam"/>
</dbReference>
<protein>
    <recommendedName>
        <fullName evidence="5">Chaperone protein HscA homolog</fullName>
    </recommendedName>
</protein>
<keyword evidence="4 5" id="KW-0143">Chaperone</keyword>
<gene>
    <name evidence="5 7" type="primary">hscA</name>
    <name evidence="7" type="ORF">ACG00Y_15415</name>
</gene>
<dbReference type="Gene3D" id="3.30.420.40">
    <property type="match status" value="2"/>
</dbReference>
<dbReference type="PROSITE" id="PS00297">
    <property type="entry name" value="HSP70_1"/>
    <property type="match status" value="1"/>
</dbReference>
<evidence type="ECO:0000256" key="5">
    <source>
        <dbReference type="HAMAP-Rule" id="MF_00679"/>
    </source>
</evidence>
<dbReference type="Gene3D" id="1.20.1270.10">
    <property type="match status" value="1"/>
</dbReference>
<dbReference type="Gene3D" id="2.60.34.10">
    <property type="entry name" value="Substrate Binding Domain Of DNAk, Chain A, domain 1"/>
    <property type="match status" value="1"/>
</dbReference>
<keyword evidence="3 5" id="KW-0067">ATP-binding</keyword>
<dbReference type="Pfam" id="PF00012">
    <property type="entry name" value="HSP70"/>
    <property type="match status" value="1"/>
</dbReference>
<keyword evidence="8" id="KW-1185">Reference proteome</keyword>
<dbReference type="SUPFAM" id="SSF100920">
    <property type="entry name" value="Heat shock protein 70kD (HSP70), peptide-binding domain"/>
    <property type="match status" value="1"/>
</dbReference>
<organism evidence="7 8">
    <name type="scientific">Pelomonas parva</name>
    <dbReference type="NCBI Taxonomy" id="3299032"/>
    <lineage>
        <taxon>Bacteria</taxon>
        <taxon>Pseudomonadati</taxon>
        <taxon>Pseudomonadota</taxon>
        <taxon>Betaproteobacteria</taxon>
        <taxon>Burkholderiales</taxon>
        <taxon>Sphaerotilaceae</taxon>
        <taxon>Roseateles</taxon>
    </lineage>
</organism>
<dbReference type="PROSITE" id="PS00329">
    <property type="entry name" value="HSP70_2"/>
    <property type="match status" value="1"/>
</dbReference>